<proteinExistence type="predicted"/>
<protein>
    <recommendedName>
        <fullName evidence="4">Transmembrane protein</fullName>
    </recommendedName>
</protein>
<keyword evidence="1" id="KW-1133">Transmembrane helix</keyword>
<organism evidence="2 3">
    <name type="scientific">Roridomyces roridus</name>
    <dbReference type="NCBI Taxonomy" id="1738132"/>
    <lineage>
        <taxon>Eukaryota</taxon>
        <taxon>Fungi</taxon>
        <taxon>Dikarya</taxon>
        <taxon>Basidiomycota</taxon>
        <taxon>Agaricomycotina</taxon>
        <taxon>Agaricomycetes</taxon>
        <taxon>Agaricomycetidae</taxon>
        <taxon>Agaricales</taxon>
        <taxon>Marasmiineae</taxon>
        <taxon>Mycenaceae</taxon>
        <taxon>Roridomyces</taxon>
    </lineage>
</organism>
<keyword evidence="1" id="KW-0472">Membrane</keyword>
<dbReference type="EMBL" id="JARKIF010000009">
    <property type="protein sequence ID" value="KAJ7630977.1"/>
    <property type="molecule type" value="Genomic_DNA"/>
</dbReference>
<feature type="transmembrane region" description="Helical" evidence="1">
    <location>
        <begin position="9"/>
        <end position="31"/>
    </location>
</feature>
<evidence type="ECO:0000256" key="1">
    <source>
        <dbReference type="SAM" id="Phobius"/>
    </source>
</evidence>
<sequence>MINGLSKAIILYLTPLLALTAILLSLFAYLAPVLMLHDKVALLTVVPSTVLVQNVSHSIDGPSVFLGSLGSCSRPKNDAGVNCTTAGLSTVYDLSVLPNNAPKLLLSPPTEGTPIFLGLALACSLLFFISFTLISFRHKMSERLSNMLEKPMVQSLSAWIGFFGFMIGITSNLILRMYLGKAADDFNASIVLEGSDGPQLFAALSNGFTMVWVAYAFYGVPLVISLAKLHVKATK</sequence>
<evidence type="ECO:0000313" key="3">
    <source>
        <dbReference type="Proteomes" id="UP001221142"/>
    </source>
</evidence>
<feature type="transmembrane region" description="Helical" evidence="1">
    <location>
        <begin position="115"/>
        <end position="136"/>
    </location>
</feature>
<accession>A0AAD7BUW3</accession>
<dbReference type="Proteomes" id="UP001221142">
    <property type="component" value="Unassembled WGS sequence"/>
</dbReference>
<keyword evidence="3" id="KW-1185">Reference proteome</keyword>
<comment type="caution">
    <text evidence="2">The sequence shown here is derived from an EMBL/GenBank/DDBJ whole genome shotgun (WGS) entry which is preliminary data.</text>
</comment>
<reference evidence="2" key="1">
    <citation type="submission" date="2023-03" db="EMBL/GenBank/DDBJ databases">
        <title>Massive genome expansion in bonnet fungi (Mycena s.s.) driven by repeated elements and novel gene families across ecological guilds.</title>
        <authorList>
            <consortium name="Lawrence Berkeley National Laboratory"/>
            <person name="Harder C.B."/>
            <person name="Miyauchi S."/>
            <person name="Viragh M."/>
            <person name="Kuo A."/>
            <person name="Thoen E."/>
            <person name="Andreopoulos B."/>
            <person name="Lu D."/>
            <person name="Skrede I."/>
            <person name="Drula E."/>
            <person name="Henrissat B."/>
            <person name="Morin E."/>
            <person name="Kohler A."/>
            <person name="Barry K."/>
            <person name="LaButti K."/>
            <person name="Morin E."/>
            <person name="Salamov A."/>
            <person name="Lipzen A."/>
            <person name="Mereny Z."/>
            <person name="Hegedus B."/>
            <person name="Baldrian P."/>
            <person name="Stursova M."/>
            <person name="Weitz H."/>
            <person name="Taylor A."/>
            <person name="Grigoriev I.V."/>
            <person name="Nagy L.G."/>
            <person name="Martin F."/>
            <person name="Kauserud H."/>
        </authorList>
    </citation>
    <scope>NUCLEOTIDE SEQUENCE</scope>
    <source>
        <strain evidence="2">9284</strain>
    </source>
</reference>
<gene>
    <name evidence="2" type="ORF">FB45DRAFT_553186</name>
</gene>
<evidence type="ECO:0000313" key="2">
    <source>
        <dbReference type="EMBL" id="KAJ7630977.1"/>
    </source>
</evidence>
<keyword evidence="1" id="KW-0812">Transmembrane</keyword>
<name>A0AAD7BUW3_9AGAR</name>
<evidence type="ECO:0008006" key="4">
    <source>
        <dbReference type="Google" id="ProtNLM"/>
    </source>
</evidence>
<feature type="transmembrane region" description="Helical" evidence="1">
    <location>
        <begin position="156"/>
        <end position="179"/>
    </location>
</feature>
<feature type="transmembrane region" description="Helical" evidence="1">
    <location>
        <begin position="199"/>
        <end position="227"/>
    </location>
</feature>
<dbReference type="AlphaFoldDB" id="A0AAD7BUW3"/>